<dbReference type="InterPro" id="IPR001789">
    <property type="entry name" value="Sig_transdc_resp-reg_receiver"/>
</dbReference>
<dbReference type="SMART" id="SM00448">
    <property type="entry name" value="REC"/>
    <property type="match status" value="1"/>
</dbReference>
<dbReference type="PROSITE" id="PS50110">
    <property type="entry name" value="RESPONSE_REGULATORY"/>
    <property type="match status" value="1"/>
</dbReference>
<dbReference type="Gene3D" id="3.40.50.2300">
    <property type="match status" value="1"/>
</dbReference>
<dbReference type="SMART" id="SM00862">
    <property type="entry name" value="Trans_reg_C"/>
    <property type="match status" value="1"/>
</dbReference>
<evidence type="ECO:0000259" key="6">
    <source>
        <dbReference type="PROSITE" id="PS50110"/>
    </source>
</evidence>
<name>A0ABQ5MXQ2_9MICC</name>
<dbReference type="InterPro" id="IPR001867">
    <property type="entry name" value="OmpR/PhoB-type_DNA-bd"/>
</dbReference>
<keyword evidence="1 4" id="KW-0597">Phosphoprotein</keyword>
<protein>
    <submittedName>
        <fullName evidence="8">DNA-binding response regulator</fullName>
    </submittedName>
</protein>
<keyword evidence="3 5" id="KW-0238">DNA-binding</keyword>
<evidence type="ECO:0000259" key="7">
    <source>
        <dbReference type="PROSITE" id="PS51755"/>
    </source>
</evidence>
<gene>
    <name evidence="8" type="ORF">AHIS1636_31760</name>
</gene>
<dbReference type="Pfam" id="PF00486">
    <property type="entry name" value="Trans_reg_C"/>
    <property type="match status" value="1"/>
</dbReference>
<organism evidence="8 9">
    <name type="scientific">Arthrobacter mangrovi</name>
    <dbReference type="NCBI Taxonomy" id="2966350"/>
    <lineage>
        <taxon>Bacteria</taxon>
        <taxon>Bacillati</taxon>
        <taxon>Actinomycetota</taxon>
        <taxon>Actinomycetes</taxon>
        <taxon>Micrococcales</taxon>
        <taxon>Micrococcaceae</taxon>
        <taxon>Arthrobacter</taxon>
    </lineage>
</organism>
<dbReference type="Proteomes" id="UP001209654">
    <property type="component" value="Unassembled WGS sequence"/>
</dbReference>
<evidence type="ECO:0000256" key="5">
    <source>
        <dbReference type="PROSITE-ProRule" id="PRU01091"/>
    </source>
</evidence>
<dbReference type="CDD" id="cd00383">
    <property type="entry name" value="trans_reg_C"/>
    <property type="match status" value="1"/>
</dbReference>
<dbReference type="SUPFAM" id="SSF52172">
    <property type="entry name" value="CheY-like"/>
    <property type="match status" value="1"/>
</dbReference>
<dbReference type="InterPro" id="IPR011006">
    <property type="entry name" value="CheY-like_superfamily"/>
</dbReference>
<dbReference type="SUPFAM" id="SSF46894">
    <property type="entry name" value="C-terminal effector domain of the bipartite response regulators"/>
    <property type="match status" value="1"/>
</dbReference>
<sequence>MLVVEDDDGIALPLIRTLQREGYDVARESEGLAGLKRALAGPVDLVILDLGLPDVDGLEVCRRLREDGYGGTILILTARAGELDRVVGLDVGADDYMAKPFGLAELLARTRALLRRTRVTVPAAGAADPAAWPAAATAATPPSVLHVDIQSRRALVEGHEVPLTAKEFDVLALLNSEPGTVFTRERLMDTVWDENWFGSTKTLDVTIGRLRQKLEEHGAPARVTTVRGVGFRLEAT</sequence>
<accession>A0ABQ5MXQ2</accession>
<dbReference type="Gene3D" id="6.10.250.690">
    <property type="match status" value="1"/>
</dbReference>
<dbReference type="PROSITE" id="PS51755">
    <property type="entry name" value="OMPR_PHOB"/>
    <property type="match status" value="1"/>
</dbReference>
<dbReference type="InterPro" id="IPR039420">
    <property type="entry name" value="WalR-like"/>
</dbReference>
<dbReference type="InterPro" id="IPR016032">
    <property type="entry name" value="Sig_transdc_resp-reg_C-effctor"/>
</dbReference>
<evidence type="ECO:0000256" key="4">
    <source>
        <dbReference type="PROSITE-ProRule" id="PRU00169"/>
    </source>
</evidence>
<dbReference type="InterPro" id="IPR036388">
    <property type="entry name" value="WH-like_DNA-bd_sf"/>
</dbReference>
<evidence type="ECO:0000313" key="9">
    <source>
        <dbReference type="Proteomes" id="UP001209654"/>
    </source>
</evidence>
<dbReference type="Pfam" id="PF00072">
    <property type="entry name" value="Response_reg"/>
    <property type="match status" value="1"/>
</dbReference>
<dbReference type="Gene3D" id="1.10.10.10">
    <property type="entry name" value="Winged helix-like DNA-binding domain superfamily/Winged helix DNA-binding domain"/>
    <property type="match status" value="1"/>
</dbReference>
<feature type="DNA-binding region" description="OmpR/PhoB-type" evidence="5">
    <location>
        <begin position="135"/>
        <end position="235"/>
    </location>
</feature>
<evidence type="ECO:0000256" key="3">
    <source>
        <dbReference type="ARBA" id="ARBA00023125"/>
    </source>
</evidence>
<reference evidence="8 9" key="1">
    <citation type="journal article" date="2023" name="Int. J. Syst. Evol. Microbiol.">
        <title>Arthrobacter mangrovi sp. nov., an actinobacterium isolated from the rhizosphere of a mangrove.</title>
        <authorList>
            <person name="Hamada M."/>
            <person name="Saitou S."/>
            <person name="Enomoto N."/>
            <person name="Nanri K."/>
            <person name="Hidaka K."/>
            <person name="Miura T."/>
            <person name="Tamura T."/>
        </authorList>
    </citation>
    <scope>NUCLEOTIDE SEQUENCE [LARGE SCALE GENOMIC DNA]</scope>
    <source>
        <strain evidence="8 9">NBRC 112813</strain>
    </source>
</reference>
<feature type="modified residue" description="4-aspartylphosphate" evidence="4">
    <location>
        <position position="49"/>
    </location>
</feature>
<proteinExistence type="predicted"/>
<dbReference type="PANTHER" id="PTHR48111:SF40">
    <property type="entry name" value="PHOSPHATE REGULON TRANSCRIPTIONAL REGULATORY PROTEIN PHOB"/>
    <property type="match status" value="1"/>
</dbReference>
<feature type="domain" description="OmpR/PhoB-type" evidence="7">
    <location>
        <begin position="135"/>
        <end position="235"/>
    </location>
</feature>
<dbReference type="PANTHER" id="PTHR48111">
    <property type="entry name" value="REGULATOR OF RPOS"/>
    <property type="match status" value="1"/>
</dbReference>
<comment type="caution">
    <text evidence="8">The sequence shown here is derived from an EMBL/GenBank/DDBJ whole genome shotgun (WGS) entry which is preliminary data.</text>
</comment>
<evidence type="ECO:0000313" key="8">
    <source>
        <dbReference type="EMBL" id="GLB68734.1"/>
    </source>
</evidence>
<keyword evidence="9" id="KW-1185">Reference proteome</keyword>
<evidence type="ECO:0000256" key="1">
    <source>
        <dbReference type="ARBA" id="ARBA00022553"/>
    </source>
</evidence>
<keyword evidence="2" id="KW-0902">Two-component regulatory system</keyword>
<evidence type="ECO:0000256" key="2">
    <source>
        <dbReference type="ARBA" id="ARBA00023012"/>
    </source>
</evidence>
<feature type="domain" description="Response regulatory" evidence="6">
    <location>
        <begin position="1"/>
        <end position="114"/>
    </location>
</feature>
<dbReference type="EMBL" id="BRVS01000022">
    <property type="protein sequence ID" value="GLB68734.1"/>
    <property type="molecule type" value="Genomic_DNA"/>
</dbReference>
<dbReference type="GO" id="GO:0003677">
    <property type="term" value="F:DNA binding"/>
    <property type="evidence" value="ECO:0007669"/>
    <property type="project" value="UniProtKB-KW"/>
</dbReference>
<dbReference type="CDD" id="cd17574">
    <property type="entry name" value="REC_OmpR"/>
    <property type="match status" value="1"/>
</dbReference>